<dbReference type="KEGG" id="cav:M832_06710"/>
<sequence>MDTEIENSCSIRYSEGTGFNLWDELDEQSIEFPTKEAQKCVSMEDGSTSSTLPTSLFFKYLGNTGYQTLIKY</sequence>
<dbReference type="PATRIC" id="fig|1229831.3.peg.670"/>
<proteinExistence type="predicted"/>
<protein>
    <submittedName>
        <fullName evidence="1">Uncharacterized protein</fullName>
    </submittedName>
</protein>
<evidence type="ECO:0000313" key="2">
    <source>
        <dbReference type="Proteomes" id="UP000019433"/>
    </source>
</evidence>
<accession>W8JMK1</accession>
<reference evidence="1 2" key="1">
    <citation type="journal article" date="2014" name="Syst. Appl. Microbiol.">
        <title>Evidence for the existence of two new members of the family Chlamydiaceae and proposal of Chlamydia avium sp. nov. and Chlamydia gallinacea sp. nov.</title>
        <authorList>
            <person name="Sachse K."/>
            <person name="Laroucau K."/>
            <person name="Riege K."/>
            <person name="Wehner S."/>
            <person name="Dilcher M."/>
            <person name="Creasy H.H."/>
            <person name="Weidmann M."/>
            <person name="Myers G."/>
            <person name="Vorimore F."/>
            <person name="Vicari N."/>
            <person name="Magnino S."/>
            <person name="Liebler-Tenorio E."/>
            <person name="Ruettger A."/>
            <person name="Bavoil P.M."/>
            <person name="Hufert F.T."/>
            <person name="Rossello-Mora R."/>
            <person name="Marz M."/>
        </authorList>
    </citation>
    <scope>NUCLEOTIDE SEQUENCE [LARGE SCALE GENOMIC DNA]</scope>
    <source>
        <strain evidence="1 2">10DC88</strain>
    </source>
</reference>
<dbReference type="STRING" id="1229831.M832_06710"/>
<gene>
    <name evidence="1" type="ORF">M832_06710</name>
</gene>
<name>W8JMK1_9CHLA</name>
<organism evidence="1 2">
    <name type="scientific">Chlamydia avium 10DC88</name>
    <dbReference type="NCBI Taxonomy" id="1229831"/>
    <lineage>
        <taxon>Bacteria</taxon>
        <taxon>Pseudomonadati</taxon>
        <taxon>Chlamydiota</taxon>
        <taxon>Chlamydiia</taxon>
        <taxon>Chlamydiales</taxon>
        <taxon>Chlamydiaceae</taxon>
        <taxon>Chlamydia/Chlamydophila group</taxon>
        <taxon>Chlamydia</taxon>
    </lineage>
</organism>
<dbReference type="Proteomes" id="UP000019433">
    <property type="component" value="Chromosome"/>
</dbReference>
<dbReference type="HOGENOM" id="CLU_2715042_0_0_0"/>
<dbReference type="AlphaFoldDB" id="W8JMK1"/>
<evidence type="ECO:0000313" key="1">
    <source>
        <dbReference type="EMBL" id="AHK63524.1"/>
    </source>
</evidence>
<dbReference type="EMBL" id="CP006571">
    <property type="protein sequence ID" value="AHK63524.1"/>
    <property type="molecule type" value="Genomic_DNA"/>
</dbReference>